<name>A0A840YFR0_9SPHN</name>
<keyword evidence="3" id="KW-1185">Reference proteome</keyword>
<dbReference type="InterPro" id="IPR010852">
    <property type="entry name" value="ABATE"/>
</dbReference>
<protein>
    <submittedName>
        <fullName evidence="2">Putative RNA-binding Zn ribbon-like protein</fullName>
    </submittedName>
</protein>
<dbReference type="RefSeq" id="WP_184084601.1">
    <property type="nucleotide sequence ID" value="NZ_JACIJF010000002.1"/>
</dbReference>
<reference evidence="2 3" key="1">
    <citation type="submission" date="2020-08" db="EMBL/GenBank/DDBJ databases">
        <title>Genomic Encyclopedia of Type Strains, Phase IV (KMG-IV): sequencing the most valuable type-strain genomes for metagenomic binning, comparative biology and taxonomic classification.</title>
        <authorList>
            <person name="Goeker M."/>
        </authorList>
    </citation>
    <scope>NUCLEOTIDE SEQUENCE [LARGE SCALE GENOMIC DNA]</scope>
    <source>
        <strain evidence="2 3">DSM 26736</strain>
    </source>
</reference>
<accession>A0A840YFR0</accession>
<evidence type="ECO:0000259" key="1">
    <source>
        <dbReference type="Pfam" id="PF11706"/>
    </source>
</evidence>
<comment type="caution">
    <text evidence="2">The sequence shown here is derived from an EMBL/GenBank/DDBJ whole genome shotgun (WGS) entry which is preliminary data.</text>
</comment>
<dbReference type="Proteomes" id="UP000527143">
    <property type="component" value="Unassembled WGS sequence"/>
</dbReference>
<gene>
    <name evidence="2" type="ORF">FHT02_000840</name>
</gene>
<organism evidence="2 3">
    <name type="scientific">Sphingomonas xinjiangensis</name>
    <dbReference type="NCBI Taxonomy" id="643568"/>
    <lineage>
        <taxon>Bacteria</taxon>
        <taxon>Pseudomonadati</taxon>
        <taxon>Pseudomonadota</taxon>
        <taxon>Alphaproteobacteria</taxon>
        <taxon>Sphingomonadales</taxon>
        <taxon>Sphingomonadaceae</taxon>
        <taxon>Sphingomonas</taxon>
    </lineage>
</organism>
<sequence>MNKGKPRADRDGFRFRGGHPVLDLTATLTGRASGRALDLLATPEDLRRWLISAGLASAVDKPAQADLDAARRLREAFFALASGGRAKWAVAAVNAVAADAAAVPVLSSDGQVSRAGSAASHLAALAREAVLLFGRDAAARVGACEGEGCGTLFLDASRKGDRRWCSMGGCGNRAKVAAFRKRERAGKA</sequence>
<dbReference type="Gene3D" id="1.10.3300.10">
    <property type="entry name" value="Jann2411-like domain"/>
    <property type="match status" value="1"/>
</dbReference>
<dbReference type="Pfam" id="PF07336">
    <property type="entry name" value="ABATE"/>
    <property type="match status" value="1"/>
</dbReference>
<dbReference type="Pfam" id="PF11706">
    <property type="entry name" value="zf-CGNR"/>
    <property type="match status" value="1"/>
</dbReference>
<evidence type="ECO:0000313" key="3">
    <source>
        <dbReference type="Proteomes" id="UP000527143"/>
    </source>
</evidence>
<dbReference type="InterPro" id="IPR021005">
    <property type="entry name" value="Znf_CGNR"/>
</dbReference>
<feature type="domain" description="Zinc finger CGNR" evidence="1">
    <location>
        <begin position="140"/>
        <end position="182"/>
    </location>
</feature>
<evidence type="ECO:0000313" key="2">
    <source>
        <dbReference type="EMBL" id="MBB5709618.1"/>
    </source>
</evidence>
<dbReference type="EMBL" id="JACIJF010000002">
    <property type="protein sequence ID" value="MBB5709618.1"/>
    <property type="molecule type" value="Genomic_DNA"/>
</dbReference>
<dbReference type="AlphaFoldDB" id="A0A840YFR0"/>
<dbReference type="SUPFAM" id="SSF160904">
    <property type="entry name" value="Jann2411-like"/>
    <property type="match status" value="1"/>
</dbReference>
<dbReference type="PANTHER" id="PTHR35525:SF3">
    <property type="entry name" value="BLL6575 PROTEIN"/>
    <property type="match status" value="1"/>
</dbReference>
<proteinExistence type="predicted"/>
<dbReference type="InterPro" id="IPR023286">
    <property type="entry name" value="ABATE_dom_sf"/>
</dbReference>
<dbReference type="PANTHER" id="PTHR35525">
    <property type="entry name" value="BLL6575 PROTEIN"/>
    <property type="match status" value="1"/>
</dbReference>